<feature type="domain" description="AAA+ ATPase" evidence="3">
    <location>
        <begin position="245"/>
        <end position="423"/>
    </location>
</feature>
<dbReference type="InterPro" id="IPR003593">
    <property type="entry name" value="AAA+_ATPase"/>
</dbReference>
<protein>
    <recommendedName>
        <fullName evidence="7">Bacterial transcriptional activator domain-containing protein</fullName>
    </recommendedName>
</protein>
<dbReference type="Gene3D" id="1.25.40.10">
    <property type="entry name" value="Tetratricopeptide repeat domain"/>
    <property type="match status" value="1"/>
</dbReference>
<name>A0A9E6XVZ4_9ACTN</name>
<dbReference type="InterPro" id="IPR011990">
    <property type="entry name" value="TPR-like_helical_dom_sf"/>
</dbReference>
<evidence type="ECO:0000259" key="3">
    <source>
        <dbReference type="SMART" id="SM00382"/>
    </source>
</evidence>
<proteinExistence type="predicted"/>
<dbReference type="Gene3D" id="3.40.50.300">
    <property type="entry name" value="P-loop containing nucleotide triphosphate hydrolases"/>
    <property type="match status" value="1"/>
</dbReference>
<organism evidence="5 6">
    <name type="scientific">Capillimicrobium parvum</name>
    <dbReference type="NCBI Taxonomy" id="2884022"/>
    <lineage>
        <taxon>Bacteria</taxon>
        <taxon>Bacillati</taxon>
        <taxon>Actinomycetota</taxon>
        <taxon>Thermoleophilia</taxon>
        <taxon>Solirubrobacterales</taxon>
        <taxon>Capillimicrobiaceae</taxon>
        <taxon>Capillimicrobium</taxon>
    </lineage>
</organism>
<dbReference type="KEGG" id="sbae:DSM104329_01600"/>
<evidence type="ECO:0008006" key="7">
    <source>
        <dbReference type="Google" id="ProtNLM"/>
    </source>
</evidence>
<dbReference type="PANTHER" id="PTHR16305">
    <property type="entry name" value="TESTICULAR SOLUBLE ADENYLYL CYCLASE"/>
    <property type="match status" value="1"/>
</dbReference>
<accession>A0A9E6XVZ4</accession>
<reference evidence="5" key="1">
    <citation type="journal article" date="2022" name="Int. J. Syst. Evol. Microbiol.">
        <title>Pseudomonas aegrilactucae sp. nov. and Pseudomonas morbosilactucae sp. nov., pathogens causing bacterial rot of lettuce in Japan.</title>
        <authorList>
            <person name="Sawada H."/>
            <person name="Fujikawa T."/>
            <person name="Satou M."/>
        </authorList>
    </citation>
    <scope>NUCLEOTIDE SEQUENCE</scope>
    <source>
        <strain evidence="5">0166_1</strain>
    </source>
</reference>
<evidence type="ECO:0000313" key="6">
    <source>
        <dbReference type="Proteomes" id="UP001162834"/>
    </source>
</evidence>
<evidence type="ECO:0000259" key="4">
    <source>
        <dbReference type="SMART" id="SM01043"/>
    </source>
</evidence>
<dbReference type="SMART" id="SM00382">
    <property type="entry name" value="AAA"/>
    <property type="match status" value="1"/>
</dbReference>
<evidence type="ECO:0000313" key="5">
    <source>
        <dbReference type="EMBL" id="UGS35215.1"/>
    </source>
</evidence>
<dbReference type="InterPro" id="IPR041664">
    <property type="entry name" value="AAA_16"/>
</dbReference>
<dbReference type="Proteomes" id="UP001162834">
    <property type="component" value="Chromosome"/>
</dbReference>
<dbReference type="Pfam" id="PF03704">
    <property type="entry name" value="BTAD"/>
    <property type="match status" value="1"/>
</dbReference>
<dbReference type="SMART" id="SM00028">
    <property type="entry name" value="TPR"/>
    <property type="match status" value="2"/>
</dbReference>
<dbReference type="AlphaFoldDB" id="A0A9E6XVZ4"/>
<dbReference type="EMBL" id="CP087164">
    <property type="protein sequence ID" value="UGS35215.1"/>
    <property type="molecule type" value="Genomic_DNA"/>
</dbReference>
<dbReference type="InterPro" id="IPR005158">
    <property type="entry name" value="BTAD"/>
</dbReference>
<dbReference type="RefSeq" id="WP_259314880.1">
    <property type="nucleotide sequence ID" value="NZ_CP087164.1"/>
</dbReference>
<dbReference type="Pfam" id="PF13191">
    <property type="entry name" value="AAA_16"/>
    <property type="match status" value="1"/>
</dbReference>
<dbReference type="SUPFAM" id="SSF52540">
    <property type="entry name" value="P-loop containing nucleoside triphosphate hydrolases"/>
    <property type="match status" value="1"/>
</dbReference>
<dbReference type="SUPFAM" id="SSF48452">
    <property type="entry name" value="TPR-like"/>
    <property type="match status" value="1"/>
</dbReference>
<keyword evidence="6" id="KW-1185">Reference proteome</keyword>
<keyword evidence="1" id="KW-0547">Nucleotide-binding</keyword>
<dbReference type="GO" id="GO:0004016">
    <property type="term" value="F:adenylate cyclase activity"/>
    <property type="evidence" value="ECO:0007669"/>
    <property type="project" value="TreeGrafter"/>
</dbReference>
<dbReference type="PANTHER" id="PTHR16305:SF35">
    <property type="entry name" value="TRANSCRIPTIONAL ACTIVATOR DOMAIN"/>
    <property type="match status" value="1"/>
</dbReference>
<evidence type="ECO:0000256" key="2">
    <source>
        <dbReference type="ARBA" id="ARBA00022840"/>
    </source>
</evidence>
<dbReference type="GO" id="GO:0005524">
    <property type="term" value="F:ATP binding"/>
    <property type="evidence" value="ECO:0007669"/>
    <property type="project" value="UniProtKB-KW"/>
</dbReference>
<keyword evidence="2" id="KW-0067">ATP-binding</keyword>
<dbReference type="InterPro" id="IPR019734">
    <property type="entry name" value="TPR_rpt"/>
</dbReference>
<dbReference type="GO" id="GO:0005737">
    <property type="term" value="C:cytoplasm"/>
    <property type="evidence" value="ECO:0007669"/>
    <property type="project" value="TreeGrafter"/>
</dbReference>
<gene>
    <name evidence="5" type="ORF">DSM104329_01600</name>
</gene>
<dbReference type="Gene3D" id="1.10.10.10">
    <property type="entry name" value="Winged helix-like DNA-binding domain superfamily/Winged helix DNA-binding domain"/>
    <property type="match status" value="1"/>
</dbReference>
<dbReference type="InterPro" id="IPR036388">
    <property type="entry name" value="WH-like_DNA-bd_sf"/>
</dbReference>
<dbReference type="InterPro" id="IPR027417">
    <property type="entry name" value="P-loop_NTPase"/>
</dbReference>
<evidence type="ECO:0000256" key="1">
    <source>
        <dbReference type="ARBA" id="ARBA00022741"/>
    </source>
</evidence>
<feature type="domain" description="Bacterial transcriptional activator" evidence="4">
    <location>
        <begin position="101"/>
        <end position="209"/>
    </location>
</feature>
<sequence length="1036" mass="108672">MRIDIRMLGGFEVEVDGAPVGAAAFEQRRGADLVKLLAIAPAHRLARDQVVERLWPQLAPEAGAANLHKAAHHARRALGARDAVVLAQGMVSLAPDGQVTTDVERFEAGDDAAYRGELLPDDRYEAWCASAREHVRALRLERLRAAGRWHDVLADDPADEEAHRALMRADLAAGNRVAASRRFGELRDELARLGLQPSEETLELHREAGQGEAVVAARALRGPVVGRDAQLAEAVRALRLAGEGQGMTLLVTGAAGMGKTRFAEALLQGAERRGMHTLRGTARSAEVPVPYLPLVEALDPLLLRRGDLLARLGAGSRGALAMLTPAAGTTGAEAPVQRHHLLTAIAHLLREAAGERGLVLVLEDLHAADDATLRLVDFLSAAARREPLVVVATARPSAGPSDALWRSLVERRAAREVVLGPLDADAVRTIAVRAAGADLGEDATAALVEAAAGNPFYAHELAAAAGPGGTLRVPERLQDLVDAPLATLEPLARGLLPALSVLDDGARADDLAAVAGTGTADTAHGLAAAAAAGVLEQDGAGGWGFRHPLLREAALRRVDGAELAATHARAADHLAQAGGAPERIAHHLLEAGRGEDAVAWLQAAAARAASVAAYADGRRWVEQALAHARPEDQPALYALLGDLRFATGDRAALTAYATAMRRAPEGTAADLRIKQARAAVALGDLETAERALDGLAPGGLAEARAEVVRAMVAWHRGDIDAAERHVHRAGEFEEAGGDEVEMLTDVRAMVAHASGRFETHIAWELTESWHVPQLAGRVFDAYLCVTEYALQAASPYDQLIAFARDLHAQAERSGARRGQAFSATVLGEALLLTGDVEGAQRSLREAIRISREVSAVGGEALARARLGEALAAAGDPVAAIAQLEEALELSRATPLAVHLLYIVYAALIATHADPAVALATVDVAEVVLADQQGCRFCPLLFDIAAASACARAGDVRRAAGFVDAAVEASRVWPPGLWSPAISEARADVALAAADRAQAEVLLRRAVDGYATTGQRLHEARAAARLDGLDAIVPTAG</sequence>
<dbReference type="SMART" id="SM01043">
    <property type="entry name" value="BTAD"/>
    <property type="match status" value="1"/>
</dbReference>